<dbReference type="AlphaFoldDB" id="N1W9P8"/>
<gene>
    <name evidence="1" type="ORF">LEP1GSC060_3315</name>
</gene>
<dbReference type="InterPro" id="IPR032720">
    <property type="entry name" value="Cys_rich_CWC"/>
</dbReference>
<sequence>MSEVDFSKPGIVSKSCQRCGKIFGCGAAANSCECFSVSLSSEVLKQLKENYGDCICVSCLKELKDRIYP</sequence>
<dbReference type="OrthoDB" id="331868at2"/>
<accession>N1W9P8</accession>
<protein>
    <submittedName>
        <fullName evidence="1">Cysteine-rich CWC</fullName>
    </submittedName>
</protein>
<dbReference type="STRING" id="1218598.LEP1GSC060_3315"/>
<dbReference type="Pfam" id="PF14375">
    <property type="entry name" value="Cys_rich_CWC"/>
    <property type="match status" value="1"/>
</dbReference>
<reference evidence="1" key="1">
    <citation type="submission" date="2013-03" db="EMBL/GenBank/DDBJ databases">
        <authorList>
            <person name="Harkins D.M."/>
            <person name="Durkin A.S."/>
            <person name="Brinkac L.M."/>
            <person name="Haft D.H."/>
            <person name="Selengut J.D."/>
            <person name="Sanka R."/>
            <person name="DePew J."/>
            <person name="Purushe J."/>
            <person name="Hartskeerl R.A."/>
            <person name="Ahmed A."/>
            <person name="van der Linden H."/>
            <person name="Goris M.G.A."/>
            <person name="Vinetz J.M."/>
            <person name="Sutton G.G."/>
            <person name="Nierman W.C."/>
            <person name="Fouts D.E."/>
        </authorList>
    </citation>
    <scope>NUCLEOTIDE SEQUENCE [LARGE SCALE GENOMIC DNA]</scope>
    <source>
        <strain evidence="1">ICFT</strain>
    </source>
</reference>
<dbReference type="Proteomes" id="UP000012313">
    <property type="component" value="Unassembled WGS sequence"/>
</dbReference>
<proteinExistence type="predicted"/>
<evidence type="ECO:0000313" key="1">
    <source>
        <dbReference type="EMBL" id="EMY76941.1"/>
    </source>
</evidence>
<dbReference type="RefSeq" id="WP_003006490.1">
    <property type="nucleotide sequence ID" value="NZ_AOHC02000041.1"/>
</dbReference>
<organism evidence="1 2">
    <name type="scientific">Leptospira weilii serovar Ranarum str. ICFT</name>
    <dbReference type="NCBI Taxonomy" id="1218598"/>
    <lineage>
        <taxon>Bacteria</taxon>
        <taxon>Pseudomonadati</taxon>
        <taxon>Spirochaetota</taxon>
        <taxon>Spirochaetia</taxon>
        <taxon>Leptospirales</taxon>
        <taxon>Leptospiraceae</taxon>
        <taxon>Leptospira</taxon>
    </lineage>
</organism>
<name>N1W9P8_9LEPT</name>
<comment type="caution">
    <text evidence="1">The sequence shown here is derived from an EMBL/GenBank/DDBJ whole genome shotgun (WGS) entry which is preliminary data.</text>
</comment>
<evidence type="ECO:0000313" key="2">
    <source>
        <dbReference type="Proteomes" id="UP000012313"/>
    </source>
</evidence>
<dbReference type="EMBL" id="AOHC02000041">
    <property type="protein sequence ID" value="EMY76941.1"/>
    <property type="molecule type" value="Genomic_DNA"/>
</dbReference>
<keyword evidence="2" id="KW-1185">Reference proteome</keyword>